<dbReference type="SUPFAM" id="SSF54593">
    <property type="entry name" value="Glyoxalase/Bleomycin resistance protein/Dihydroxybiphenyl dioxygenase"/>
    <property type="match status" value="1"/>
</dbReference>
<name>A0A1H1Z5L0_9ACTN</name>
<gene>
    <name evidence="2" type="ORF">SAMN04488543_3589</name>
</gene>
<sequence>MTSRISHTSVDSRDACAQSRWWGDVLGFTEDPRDPNEPGHEECMVFSPDGRTRLLFIEVPEGKSVKNRLHLDLRPTDGTREQEVERLLGLGATLVADLRRPDGGGWVTLADPEGNEFCVLRGVTEATDPYAHLVSDGKPFPS</sequence>
<dbReference type="InterPro" id="IPR041581">
    <property type="entry name" value="Glyoxalase_6"/>
</dbReference>
<accession>A0A1H1Z5L0</accession>
<dbReference type="PANTHER" id="PTHR35908">
    <property type="entry name" value="HYPOTHETICAL FUSION PROTEIN"/>
    <property type="match status" value="1"/>
</dbReference>
<dbReference type="PROSITE" id="PS51819">
    <property type="entry name" value="VOC"/>
    <property type="match status" value="1"/>
</dbReference>
<feature type="domain" description="VOC" evidence="1">
    <location>
        <begin position="4"/>
        <end position="122"/>
    </location>
</feature>
<organism evidence="2 3">
    <name type="scientific">Friedmanniella luteola</name>
    <dbReference type="NCBI Taxonomy" id="546871"/>
    <lineage>
        <taxon>Bacteria</taxon>
        <taxon>Bacillati</taxon>
        <taxon>Actinomycetota</taxon>
        <taxon>Actinomycetes</taxon>
        <taxon>Propionibacteriales</taxon>
        <taxon>Nocardioidaceae</taxon>
        <taxon>Friedmanniella</taxon>
    </lineage>
</organism>
<protein>
    <recommendedName>
        <fullName evidence="1">VOC domain-containing protein</fullName>
    </recommendedName>
</protein>
<dbReference type="RefSeq" id="WP_091414532.1">
    <property type="nucleotide sequence ID" value="NZ_LT629749.1"/>
</dbReference>
<dbReference type="CDD" id="cd06587">
    <property type="entry name" value="VOC"/>
    <property type="match status" value="1"/>
</dbReference>
<proteinExistence type="predicted"/>
<evidence type="ECO:0000313" key="2">
    <source>
        <dbReference type="EMBL" id="SDT28994.1"/>
    </source>
</evidence>
<dbReference type="InterPro" id="IPR029068">
    <property type="entry name" value="Glyas_Bleomycin-R_OHBP_Dase"/>
</dbReference>
<dbReference type="OrthoDB" id="3823476at2"/>
<dbReference type="InterPro" id="IPR037523">
    <property type="entry name" value="VOC_core"/>
</dbReference>
<dbReference type="EMBL" id="LT629749">
    <property type="protein sequence ID" value="SDT28994.1"/>
    <property type="molecule type" value="Genomic_DNA"/>
</dbReference>
<dbReference type="Proteomes" id="UP000199092">
    <property type="component" value="Chromosome I"/>
</dbReference>
<dbReference type="PANTHER" id="PTHR35908:SF1">
    <property type="entry name" value="CONSERVED PROTEIN"/>
    <property type="match status" value="1"/>
</dbReference>
<evidence type="ECO:0000259" key="1">
    <source>
        <dbReference type="PROSITE" id="PS51819"/>
    </source>
</evidence>
<evidence type="ECO:0000313" key="3">
    <source>
        <dbReference type="Proteomes" id="UP000199092"/>
    </source>
</evidence>
<dbReference type="AlphaFoldDB" id="A0A1H1Z5L0"/>
<dbReference type="Gene3D" id="3.10.180.10">
    <property type="entry name" value="2,3-Dihydroxybiphenyl 1,2-Dioxygenase, domain 1"/>
    <property type="match status" value="1"/>
</dbReference>
<dbReference type="Pfam" id="PF18029">
    <property type="entry name" value="Glyoxalase_6"/>
    <property type="match status" value="1"/>
</dbReference>
<reference evidence="2 3" key="1">
    <citation type="submission" date="2016-10" db="EMBL/GenBank/DDBJ databases">
        <authorList>
            <person name="de Groot N.N."/>
        </authorList>
    </citation>
    <scope>NUCLEOTIDE SEQUENCE [LARGE SCALE GENOMIC DNA]</scope>
    <source>
        <strain evidence="2 3">DSM 21741</strain>
    </source>
</reference>
<keyword evidence="3" id="KW-1185">Reference proteome</keyword>
<dbReference type="STRING" id="546871.SAMN04488543_3589"/>